<dbReference type="SUPFAM" id="SSF46785">
    <property type="entry name" value="Winged helix' DNA-binding domain"/>
    <property type="match status" value="1"/>
</dbReference>
<dbReference type="Gene3D" id="1.10.10.10">
    <property type="entry name" value="Winged helix-like DNA-binding domain superfamily/Winged helix DNA-binding domain"/>
    <property type="match status" value="1"/>
</dbReference>
<accession>A0A1H3ZE31</accession>
<dbReference type="PANTHER" id="PTHR39515:SF2">
    <property type="entry name" value="HTH-TYPE TRANSCRIPTIONAL REGULATOR RV0880"/>
    <property type="match status" value="1"/>
</dbReference>
<dbReference type="SMART" id="SM00347">
    <property type="entry name" value="HTH_MARR"/>
    <property type="match status" value="1"/>
</dbReference>
<protein>
    <submittedName>
        <fullName evidence="2">DNA-binding transcriptional regulator, MarR family</fullName>
    </submittedName>
</protein>
<dbReference type="PROSITE" id="PS50995">
    <property type="entry name" value="HTH_MARR_2"/>
    <property type="match status" value="1"/>
</dbReference>
<dbReference type="InterPro" id="IPR036388">
    <property type="entry name" value="WH-like_DNA-bd_sf"/>
</dbReference>
<keyword evidence="3" id="KW-1185">Reference proteome</keyword>
<dbReference type="PANTHER" id="PTHR39515">
    <property type="entry name" value="CONSERVED PROTEIN"/>
    <property type="match status" value="1"/>
</dbReference>
<organism evidence="2 3">
    <name type="scientific">Bowdeniella nasicola</name>
    <dbReference type="NCBI Taxonomy" id="208480"/>
    <lineage>
        <taxon>Bacteria</taxon>
        <taxon>Bacillati</taxon>
        <taxon>Actinomycetota</taxon>
        <taxon>Actinomycetes</taxon>
        <taxon>Actinomycetales</taxon>
        <taxon>Actinomycetaceae</taxon>
        <taxon>Bowdeniella</taxon>
    </lineage>
</organism>
<reference evidence="3" key="1">
    <citation type="submission" date="2016-10" db="EMBL/GenBank/DDBJ databases">
        <authorList>
            <person name="Varghese N."/>
            <person name="Submissions S."/>
        </authorList>
    </citation>
    <scope>NUCLEOTIDE SEQUENCE [LARGE SCALE GENOMIC DNA]</scope>
    <source>
        <strain evidence="3">KPR-1</strain>
    </source>
</reference>
<dbReference type="AlphaFoldDB" id="A0A1H3ZE31"/>
<dbReference type="GO" id="GO:0003677">
    <property type="term" value="F:DNA binding"/>
    <property type="evidence" value="ECO:0007669"/>
    <property type="project" value="UniProtKB-KW"/>
</dbReference>
<keyword evidence="2" id="KW-0238">DNA-binding</keyword>
<dbReference type="PRINTS" id="PR00598">
    <property type="entry name" value="HTHMARR"/>
</dbReference>
<sequence length="162" mass="17959">MTATPTDETFPQADAVIGVPFGPQEDDLTTLVRVAVHRTARRLRFEAQSAADITQSQFCVLASLDRHGPMTPGELAEQEQVQPPSMTRTVAGLDEAGYVQRGPHPSDRRQVLVGLTDEGSEILNTVRRRRTAWLTAALNELDPKQRDAMREAAELLLKMVER</sequence>
<dbReference type="GO" id="GO:0003700">
    <property type="term" value="F:DNA-binding transcription factor activity"/>
    <property type="evidence" value="ECO:0007669"/>
    <property type="project" value="InterPro"/>
</dbReference>
<name>A0A1H3ZE31_9ACTO</name>
<proteinExistence type="predicted"/>
<dbReference type="Proteomes" id="UP000199288">
    <property type="component" value="Unassembled WGS sequence"/>
</dbReference>
<evidence type="ECO:0000313" key="2">
    <source>
        <dbReference type="EMBL" id="SEA21930.1"/>
    </source>
</evidence>
<dbReference type="OrthoDB" id="3254893at2"/>
<dbReference type="InterPro" id="IPR036390">
    <property type="entry name" value="WH_DNA-bd_sf"/>
</dbReference>
<evidence type="ECO:0000259" key="1">
    <source>
        <dbReference type="PROSITE" id="PS50995"/>
    </source>
</evidence>
<feature type="domain" description="HTH marR-type" evidence="1">
    <location>
        <begin position="25"/>
        <end position="162"/>
    </location>
</feature>
<gene>
    <name evidence="2" type="ORF">SAMN02910418_01119</name>
</gene>
<dbReference type="RefSeq" id="WP_092563776.1">
    <property type="nucleotide sequence ID" value="NZ_FNQV01000006.1"/>
</dbReference>
<dbReference type="Pfam" id="PF01047">
    <property type="entry name" value="MarR"/>
    <property type="match status" value="1"/>
</dbReference>
<evidence type="ECO:0000313" key="3">
    <source>
        <dbReference type="Proteomes" id="UP000199288"/>
    </source>
</evidence>
<dbReference type="EMBL" id="FNQV01000006">
    <property type="protein sequence ID" value="SEA21930.1"/>
    <property type="molecule type" value="Genomic_DNA"/>
</dbReference>
<dbReference type="InterPro" id="IPR052526">
    <property type="entry name" value="HTH-type_Bedaq_tolerance"/>
</dbReference>
<dbReference type="InterPro" id="IPR000835">
    <property type="entry name" value="HTH_MarR-typ"/>
</dbReference>